<dbReference type="EMBL" id="KQ085896">
    <property type="protein sequence ID" value="KLO18235.1"/>
    <property type="molecule type" value="Genomic_DNA"/>
</dbReference>
<organism evidence="1 2">
    <name type="scientific">Schizopora paradoxa</name>
    <dbReference type="NCBI Taxonomy" id="27342"/>
    <lineage>
        <taxon>Eukaryota</taxon>
        <taxon>Fungi</taxon>
        <taxon>Dikarya</taxon>
        <taxon>Basidiomycota</taxon>
        <taxon>Agaricomycotina</taxon>
        <taxon>Agaricomycetes</taxon>
        <taxon>Hymenochaetales</taxon>
        <taxon>Schizoporaceae</taxon>
        <taxon>Schizopora</taxon>
    </lineage>
</organism>
<sequence length="204" mass="22442">MIADHLLAKICFKAKRVSEVLLVVNRERCDELRGLNGYSGCLRGNSDDCGVGKITTRTSGIGVFVRSRQSEKRDEFWDSTRFPPAISSQIWVECVLAGHFIDASSLPKHCYAFIRIDSMPYADEAERRRLCTAVDHKLAAIDANHSNNLPPVPHVLARDEQCILRRSSAFCLAGELEGLNCGPKSTACCLEIGFGPSSVQCPVT</sequence>
<dbReference type="Proteomes" id="UP000053477">
    <property type="component" value="Unassembled WGS sequence"/>
</dbReference>
<protein>
    <submittedName>
        <fullName evidence="1">Uncharacterized protein</fullName>
    </submittedName>
</protein>
<keyword evidence="2" id="KW-1185">Reference proteome</keyword>
<reference evidence="1 2" key="1">
    <citation type="submission" date="2015-04" db="EMBL/GenBank/DDBJ databases">
        <title>Complete genome sequence of Schizopora paradoxa KUC8140, a cosmopolitan wood degrader in East Asia.</title>
        <authorList>
            <consortium name="DOE Joint Genome Institute"/>
            <person name="Min B."/>
            <person name="Park H."/>
            <person name="Jang Y."/>
            <person name="Kim J.-J."/>
            <person name="Kim K.H."/>
            <person name="Pangilinan J."/>
            <person name="Lipzen A."/>
            <person name="Riley R."/>
            <person name="Grigoriev I.V."/>
            <person name="Spatafora J.W."/>
            <person name="Choi I.-G."/>
        </authorList>
    </citation>
    <scope>NUCLEOTIDE SEQUENCE [LARGE SCALE GENOMIC DNA]</scope>
    <source>
        <strain evidence="1 2">KUC8140</strain>
    </source>
</reference>
<evidence type="ECO:0000313" key="1">
    <source>
        <dbReference type="EMBL" id="KLO18235.1"/>
    </source>
</evidence>
<accession>A0A0H2S1M1</accession>
<proteinExistence type="predicted"/>
<dbReference type="InParanoid" id="A0A0H2S1M1"/>
<evidence type="ECO:0000313" key="2">
    <source>
        <dbReference type="Proteomes" id="UP000053477"/>
    </source>
</evidence>
<name>A0A0H2S1M1_9AGAM</name>
<dbReference type="AlphaFoldDB" id="A0A0H2S1M1"/>
<gene>
    <name evidence="1" type="ORF">SCHPADRAFT_126077</name>
</gene>